<feature type="compositionally biased region" description="Acidic residues" evidence="1">
    <location>
        <begin position="33"/>
        <end position="53"/>
    </location>
</feature>
<dbReference type="GeneID" id="94434673"/>
<proteinExistence type="predicted"/>
<feature type="region of interest" description="Disordered" evidence="1">
    <location>
        <begin position="1"/>
        <end position="53"/>
    </location>
</feature>
<sequence>LSENVGSISAATSSVDVGNLDPTLPTDYSPDVTTDEDEEEFDDDVDLGENTDLDDEKVRKLLEGISYEEIERHTLKPEDDSRPVVEFDGDNVKIGEKWKDKDGQPKQGSQAAVVELTYQHKKFKVWLSKYTEASLAGDKLLEKVKDVLRSRPAMEGKIRVWGKDVPNTVLALQDLKDADVPFQLYLPKNSFGIKKDSDLPREQDQQAWYDLWITTYYVLYVGEKGTLPPTRDYMTTYDVLRVLGDLARAVLSHLWW</sequence>
<accession>A0A2C6K9C3</accession>
<gene>
    <name evidence="2" type="ORF">CSUI_011363</name>
</gene>
<name>A0A2C6K9C3_9APIC</name>
<keyword evidence="3" id="KW-1185">Reference proteome</keyword>
<organism evidence="2 3">
    <name type="scientific">Cystoisospora suis</name>
    <dbReference type="NCBI Taxonomy" id="483139"/>
    <lineage>
        <taxon>Eukaryota</taxon>
        <taxon>Sar</taxon>
        <taxon>Alveolata</taxon>
        <taxon>Apicomplexa</taxon>
        <taxon>Conoidasida</taxon>
        <taxon>Coccidia</taxon>
        <taxon>Eucoccidiorida</taxon>
        <taxon>Eimeriorina</taxon>
        <taxon>Sarcocystidae</taxon>
        <taxon>Cystoisospora</taxon>
    </lineage>
</organism>
<dbReference type="Proteomes" id="UP000221165">
    <property type="component" value="Unassembled WGS sequence"/>
</dbReference>
<evidence type="ECO:0000313" key="2">
    <source>
        <dbReference type="EMBL" id="PHJ14827.1"/>
    </source>
</evidence>
<dbReference type="RefSeq" id="XP_067916562.1">
    <property type="nucleotide sequence ID" value="XM_068071462.1"/>
</dbReference>
<feature type="compositionally biased region" description="Polar residues" evidence="1">
    <location>
        <begin position="1"/>
        <end position="16"/>
    </location>
</feature>
<feature type="non-terminal residue" evidence="2">
    <location>
        <position position="1"/>
    </location>
</feature>
<comment type="caution">
    <text evidence="2">The sequence shown here is derived from an EMBL/GenBank/DDBJ whole genome shotgun (WGS) entry which is preliminary data.</text>
</comment>
<evidence type="ECO:0000313" key="3">
    <source>
        <dbReference type="Proteomes" id="UP000221165"/>
    </source>
</evidence>
<dbReference type="VEuPathDB" id="ToxoDB:CSUI_011363"/>
<dbReference type="AlphaFoldDB" id="A0A2C6K9C3"/>
<reference evidence="2 3" key="1">
    <citation type="journal article" date="2017" name="Int. J. Parasitol.">
        <title>The genome of the protozoan parasite Cystoisospora suis and a reverse vaccinology approach to identify vaccine candidates.</title>
        <authorList>
            <person name="Palmieri N."/>
            <person name="Shrestha A."/>
            <person name="Ruttkowski B."/>
            <person name="Beck T."/>
            <person name="Vogl C."/>
            <person name="Tomley F."/>
            <person name="Blake D.P."/>
            <person name="Joachim A."/>
        </authorList>
    </citation>
    <scope>NUCLEOTIDE SEQUENCE [LARGE SCALE GENOMIC DNA]</scope>
    <source>
        <strain evidence="2 3">Wien I</strain>
    </source>
</reference>
<dbReference type="EMBL" id="MIGC01011012">
    <property type="protein sequence ID" value="PHJ14827.1"/>
    <property type="molecule type" value="Genomic_DNA"/>
</dbReference>
<evidence type="ECO:0000256" key="1">
    <source>
        <dbReference type="SAM" id="MobiDB-lite"/>
    </source>
</evidence>
<protein>
    <submittedName>
        <fullName evidence="2">Uncharacterized protein</fullName>
    </submittedName>
</protein>